<reference evidence="3 4" key="1">
    <citation type="submission" date="2013-08" db="EMBL/GenBank/DDBJ databases">
        <title>The genome sequence of Skermanella stibiiresistens.</title>
        <authorList>
            <person name="Zhu W."/>
            <person name="Wang G."/>
        </authorList>
    </citation>
    <scope>NUCLEOTIDE SEQUENCE [LARGE SCALE GENOMIC DNA]</scope>
    <source>
        <strain evidence="3 4">SB22</strain>
    </source>
</reference>
<feature type="region of interest" description="Disordered" evidence="1">
    <location>
        <begin position="32"/>
        <end position="53"/>
    </location>
</feature>
<feature type="region of interest" description="Disordered" evidence="1">
    <location>
        <begin position="100"/>
        <end position="122"/>
    </location>
</feature>
<comment type="caution">
    <text evidence="3">The sequence shown here is derived from an EMBL/GenBank/DDBJ whole genome shotgun (WGS) entry which is preliminary data.</text>
</comment>
<gene>
    <name evidence="3" type="ORF">N825_24835</name>
</gene>
<keyword evidence="2" id="KW-1133">Transmembrane helix</keyword>
<feature type="transmembrane region" description="Helical" evidence="2">
    <location>
        <begin position="6"/>
        <end position="27"/>
    </location>
</feature>
<name>W9HCZ1_9PROT</name>
<dbReference type="Proteomes" id="UP000019486">
    <property type="component" value="Unassembled WGS sequence"/>
</dbReference>
<keyword evidence="2" id="KW-0472">Membrane</keyword>
<dbReference type="AlphaFoldDB" id="W9HCZ1"/>
<keyword evidence="4" id="KW-1185">Reference proteome</keyword>
<dbReference type="STRING" id="1385369.N825_24835"/>
<protein>
    <submittedName>
        <fullName evidence="3">Uncharacterized protein</fullName>
    </submittedName>
</protein>
<organism evidence="3 4">
    <name type="scientific">Skermanella stibiiresistens SB22</name>
    <dbReference type="NCBI Taxonomy" id="1385369"/>
    <lineage>
        <taxon>Bacteria</taxon>
        <taxon>Pseudomonadati</taxon>
        <taxon>Pseudomonadota</taxon>
        <taxon>Alphaproteobacteria</taxon>
        <taxon>Rhodospirillales</taxon>
        <taxon>Azospirillaceae</taxon>
        <taxon>Skermanella</taxon>
    </lineage>
</organism>
<sequence>MRALKAILTIMGILIVAGFGFIGYEVYNRVSDPERRAEPAAPPPPPPGGIAETALDLPSGATINSVVAVGSRVVFSVRLPNAAGDRLYVLDPRNGAVTATVTTGPSAIGSKPNDAGSGAPRQ</sequence>
<evidence type="ECO:0000256" key="1">
    <source>
        <dbReference type="SAM" id="MobiDB-lite"/>
    </source>
</evidence>
<evidence type="ECO:0000256" key="2">
    <source>
        <dbReference type="SAM" id="Phobius"/>
    </source>
</evidence>
<accession>W9HCZ1</accession>
<evidence type="ECO:0000313" key="3">
    <source>
        <dbReference type="EMBL" id="EWY41753.1"/>
    </source>
</evidence>
<dbReference type="OrthoDB" id="7360110at2"/>
<dbReference type="RefSeq" id="WP_037448393.1">
    <property type="nucleotide sequence ID" value="NZ_AVFL01000003.1"/>
</dbReference>
<keyword evidence="2" id="KW-0812">Transmembrane</keyword>
<dbReference type="EMBL" id="AVFL01000003">
    <property type="protein sequence ID" value="EWY41753.1"/>
    <property type="molecule type" value="Genomic_DNA"/>
</dbReference>
<evidence type="ECO:0000313" key="4">
    <source>
        <dbReference type="Proteomes" id="UP000019486"/>
    </source>
</evidence>
<proteinExistence type="predicted"/>